<keyword evidence="5 9" id="KW-1133">Transmembrane helix</keyword>
<name>A0AAW2HDJ3_9NEOP</name>
<evidence type="ECO:0000313" key="10">
    <source>
        <dbReference type="EMBL" id="KAL0267641.1"/>
    </source>
</evidence>
<evidence type="ECO:0000256" key="7">
    <source>
        <dbReference type="ARBA" id="ARBA00023180"/>
    </source>
</evidence>
<comment type="caution">
    <text evidence="10">The sequence shown here is derived from an EMBL/GenBank/DDBJ whole genome shotgun (WGS) entry which is preliminary data.</text>
</comment>
<evidence type="ECO:0000256" key="6">
    <source>
        <dbReference type="ARBA" id="ARBA00023136"/>
    </source>
</evidence>
<evidence type="ECO:0008006" key="11">
    <source>
        <dbReference type="Google" id="ProtNLM"/>
    </source>
</evidence>
<dbReference type="GO" id="GO:0005886">
    <property type="term" value="C:plasma membrane"/>
    <property type="evidence" value="ECO:0007669"/>
    <property type="project" value="UniProtKB-SubCell"/>
</dbReference>
<keyword evidence="4 9" id="KW-0812">Transmembrane</keyword>
<feature type="transmembrane region" description="Helical" evidence="9">
    <location>
        <begin position="9"/>
        <end position="30"/>
    </location>
</feature>
<dbReference type="AlphaFoldDB" id="A0AAW2HDJ3"/>
<keyword evidence="7" id="KW-0325">Glycoprotein</keyword>
<proteinExistence type="inferred from homology"/>
<evidence type="ECO:0000256" key="4">
    <source>
        <dbReference type="ARBA" id="ARBA00022692"/>
    </source>
</evidence>
<dbReference type="PANTHER" id="PTHR11923:SF93">
    <property type="entry name" value="GH07959P-RELATED"/>
    <property type="match status" value="1"/>
</dbReference>
<gene>
    <name evidence="10" type="ORF">PYX00_009850</name>
</gene>
<feature type="region of interest" description="Disordered" evidence="8">
    <location>
        <begin position="352"/>
        <end position="376"/>
    </location>
</feature>
<dbReference type="GO" id="GO:0005737">
    <property type="term" value="C:cytoplasm"/>
    <property type="evidence" value="ECO:0007669"/>
    <property type="project" value="TreeGrafter"/>
</dbReference>
<accession>A0AAW2HDJ3</accession>
<comment type="subcellular location">
    <subcellularLocation>
        <location evidence="1">Cell membrane</location>
    </subcellularLocation>
</comment>
<reference evidence="10" key="1">
    <citation type="journal article" date="2024" name="Gigascience">
        <title>Chromosome-level genome of the poultry shaft louse Menopon gallinae provides insight into the host-switching and adaptive evolution of parasitic lice.</title>
        <authorList>
            <person name="Xu Y."/>
            <person name="Ma L."/>
            <person name="Liu S."/>
            <person name="Liang Y."/>
            <person name="Liu Q."/>
            <person name="He Z."/>
            <person name="Tian L."/>
            <person name="Duan Y."/>
            <person name="Cai W."/>
            <person name="Li H."/>
            <person name="Song F."/>
        </authorList>
    </citation>
    <scope>NUCLEOTIDE SEQUENCE</scope>
    <source>
        <strain evidence="10">Cailab_2023a</strain>
    </source>
</reference>
<evidence type="ECO:0000256" key="9">
    <source>
        <dbReference type="SAM" id="Phobius"/>
    </source>
</evidence>
<evidence type="ECO:0000256" key="1">
    <source>
        <dbReference type="ARBA" id="ARBA00004236"/>
    </source>
</evidence>
<comment type="similarity">
    <text evidence="2">Belongs to the CD36 family.</text>
</comment>
<dbReference type="Pfam" id="PF01130">
    <property type="entry name" value="CD36"/>
    <property type="match status" value="1"/>
</dbReference>
<dbReference type="PANTHER" id="PTHR11923">
    <property type="entry name" value="SCAVENGER RECEPTOR CLASS B TYPE-1 SR-B1"/>
    <property type="match status" value="1"/>
</dbReference>
<dbReference type="InterPro" id="IPR002159">
    <property type="entry name" value="CD36_fam"/>
</dbReference>
<dbReference type="GO" id="GO:0005044">
    <property type="term" value="F:scavenger receptor activity"/>
    <property type="evidence" value="ECO:0007669"/>
    <property type="project" value="TreeGrafter"/>
</dbReference>
<evidence type="ECO:0000256" key="8">
    <source>
        <dbReference type="SAM" id="MobiDB-lite"/>
    </source>
</evidence>
<protein>
    <recommendedName>
        <fullName evidence="11">Lysosome membrane protein 2</fullName>
    </recommendedName>
</protein>
<dbReference type="PRINTS" id="PR01609">
    <property type="entry name" value="CD36FAMILY"/>
</dbReference>
<organism evidence="10">
    <name type="scientific">Menopon gallinae</name>
    <name type="common">poultry shaft louse</name>
    <dbReference type="NCBI Taxonomy" id="328185"/>
    <lineage>
        <taxon>Eukaryota</taxon>
        <taxon>Metazoa</taxon>
        <taxon>Ecdysozoa</taxon>
        <taxon>Arthropoda</taxon>
        <taxon>Hexapoda</taxon>
        <taxon>Insecta</taxon>
        <taxon>Pterygota</taxon>
        <taxon>Neoptera</taxon>
        <taxon>Paraneoptera</taxon>
        <taxon>Psocodea</taxon>
        <taxon>Troctomorpha</taxon>
        <taxon>Phthiraptera</taxon>
        <taxon>Amblycera</taxon>
        <taxon>Menoponidae</taxon>
        <taxon>Menopon</taxon>
    </lineage>
</organism>
<keyword evidence="3" id="KW-1003">Cell membrane</keyword>
<keyword evidence="6 9" id="KW-0472">Membrane</keyword>
<evidence type="ECO:0000256" key="3">
    <source>
        <dbReference type="ARBA" id="ARBA00022475"/>
    </source>
</evidence>
<dbReference type="EMBL" id="JARGDH010000005">
    <property type="protein sequence ID" value="KAL0267641.1"/>
    <property type="molecule type" value="Genomic_DNA"/>
</dbReference>
<evidence type="ECO:0000256" key="5">
    <source>
        <dbReference type="ARBA" id="ARBA00022989"/>
    </source>
</evidence>
<sequence>MRTWRVRKTFIYIIATCGSVLMLIGVMLTLKDSIDFTMILLSKKMALWNDSDAMKAWKKAPFPVLFKVYIWNVTNPKEVSAGAKPRLTELGPYVYERWLEKANVKEEENETLSYNENATMLFSEALSRNRRETDMVTIIHLPIVGMVLRVDEMMPEYVSYLNPVFPALFPGVEDIFLRATVRDLLFDGIPIDCSSSDFMVTTACNNLEEDLPKTIRKVGEKAFRFSFFDYKRRLSPDVMRVYRGTDDIRKLGKFYSFNNAMSVKKWHNEYCDMLNGSDGSHMPVNLKKDDLVYLFQADLCRAVYAKFEREVYREKIKLFRYVNTPDLFASAKKNPNNECFCVPKAQLSDFLGGDDDDDADAEEGERNDTEKPKTCPKAGSMIMTPCVGAPVVITFPHFYMGDESFSEYVQLEPNKQLHETFVEVEPISGIPFLGSKRVQFNIEVKAIPDMEFMSNLTPGLFPVLWVEESMELPESFSSQLSGLLTLHSYIGVAGFTAIAAATVILIAAGVCYVKKNNSVSWGTDEGLNEAPAGHFNPTDGFGMNGIYSNRVKVPINISGNIPANNISNGLMPNYPILTKRNAGRVYPNPAIYRENFI</sequence>
<feature type="compositionally biased region" description="Acidic residues" evidence="8">
    <location>
        <begin position="352"/>
        <end position="363"/>
    </location>
</feature>
<feature type="compositionally biased region" description="Basic and acidic residues" evidence="8">
    <location>
        <begin position="364"/>
        <end position="373"/>
    </location>
</feature>
<evidence type="ECO:0000256" key="2">
    <source>
        <dbReference type="ARBA" id="ARBA00010532"/>
    </source>
</evidence>
<feature type="transmembrane region" description="Helical" evidence="9">
    <location>
        <begin position="489"/>
        <end position="513"/>
    </location>
</feature>